<keyword evidence="3 4" id="KW-0732">Signal</keyword>
<evidence type="ECO:0000313" key="7">
    <source>
        <dbReference type="Proteomes" id="UP001152178"/>
    </source>
</evidence>
<dbReference type="InterPro" id="IPR025997">
    <property type="entry name" value="SBP_2_dom"/>
</dbReference>
<dbReference type="PANTHER" id="PTHR46847:SF1">
    <property type="entry name" value="D-ALLOSE-BINDING PERIPLASMIC PROTEIN-RELATED"/>
    <property type="match status" value="1"/>
</dbReference>
<evidence type="ECO:0000256" key="4">
    <source>
        <dbReference type="SAM" id="SignalP"/>
    </source>
</evidence>
<dbReference type="InterPro" id="IPR028082">
    <property type="entry name" value="Peripla_BP_I"/>
</dbReference>
<accession>A0ABT4QM14</accession>
<gene>
    <name evidence="6" type="ORF">OOJ09_00285</name>
</gene>
<dbReference type="EMBL" id="JAPFQA010000001">
    <property type="protein sequence ID" value="MCZ8542596.1"/>
    <property type="molecule type" value="Genomic_DNA"/>
</dbReference>
<dbReference type="Pfam" id="PF13407">
    <property type="entry name" value="Peripla_BP_4"/>
    <property type="match status" value="1"/>
</dbReference>
<reference evidence="6" key="1">
    <citation type="submission" date="2022-11" db="EMBL/GenBank/DDBJ databases">
        <authorList>
            <person name="Coimbra C."/>
        </authorList>
    </citation>
    <scope>NUCLEOTIDE SEQUENCE</scope>
    <source>
        <strain evidence="6">Jales19</strain>
    </source>
</reference>
<dbReference type="SUPFAM" id="SSF53822">
    <property type="entry name" value="Periplasmic binding protein-like I"/>
    <property type="match status" value="1"/>
</dbReference>
<feature type="signal peptide" evidence="4">
    <location>
        <begin position="1"/>
        <end position="19"/>
    </location>
</feature>
<dbReference type="Proteomes" id="UP001152178">
    <property type="component" value="Unassembled WGS sequence"/>
</dbReference>
<comment type="similarity">
    <text evidence="2">Belongs to the bacterial solute-binding protein 2 family.</text>
</comment>
<dbReference type="PANTHER" id="PTHR46847">
    <property type="entry name" value="D-ALLOSE-BINDING PERIPLASMIC PROTEIN-RELATED"/>
    <property type="match status" value="1"/>
</dbReference>
<evidence type="ECO:0000256" key="2">
    <source>
        <dbReference type="ARBA" id="ARBA00007639"/>
    </source>
</evidence>
<evidence type="ECO:0000313" key="6">
    <source>
        <dbReference type="EMBL" id="MCZ8542596.1"/>
    </source>
</evidence>
<dbReference type="Gene3D" id="3.40.50.2300">
    <property type="match status" value="2"/>
</dbReference>
<evidence type="ECO:0000259" key="5">
    <source>
        <dbReference type="Pfam" id="PF13407"/>
    </source>
</evidence>
<name>A0ABT4QM14_9HYPH</name>
<comment type="subcellular location">
    <subcellularLocation>
        <location evidence="1">Cell envelope</location>
    </subcellularLocation>
</comment>
<feature type="domain" description="Periplasmic binding protein" evidence="5">
    <location>
        <begin position="30"/>
        <end position="285"/>
    </location>
</feature>
<proteinExistence type="inferred from homology"/>
<sequence>MAFLIAATAALGSTGSTSAGNDLTGKKVIFIPIAMGISLTEGWARRMKEDAALHGYTLEIRDPAFNSGAMAELLAKAISEKPDVLVVHNPTVQLLARQIKQAEAAGIKVLQLNLQSNQPSSAFVGANRTRIGHDVAEDIVKECGAGSGKSGKVAIIPGQLTAADSVMMNDAAFKVFKDHPEIQVVSNQASDWEPEKARQITATVLQQHPDLCAIFGHWDVHTMGAGHAVKDAGLEDKVLVYATGGGDSVTCKAVEDKILDRVWSYDADGQGRDAATMVDLLLQGAAATDGSMLTAESPLKIIKAGPTYDPGLCWKM</sequence>
<keyword evidence="7" id="KW-1185">Reference proteome</keyword>
<dbReference type="CDD" id="cd01536">
    <property type="entry name" value="PBP1_ABC_sugar_binding-like"/>
    <property type="match status" value="1"/>
</dbReference>
<evidence type="ECO:0000256" key="1">
    <source>
        <dbReference type="ARBA" id="ARBA00004196"/>
    </source>
</evidence>
<comment type="caution">
    <text evidence="6">The sequence shown here is derived from an EMBL/GenBank/DDBJ whole genome shotgun (WGS) entry which is preliminary data.</text>
</comment>
<dbReference type="RefSeq" id="WP_269903267.1">
    <property type="nucleotide sequence ID" value="NZ_JAPFQA010000001.1"/>
</dbReference>
<protein>
    <submittedName>
        <fullName evidence="6">Sugar ABC transporter substrate-binding protein</fullName>
    </submittedName>
</protein>
<organism evidence="6 7">
    <name type="scientific">Mesorhizobium qingshengii</name>
    <dbReference type="NCBI Taxonomy" id="1165689"/>
    <lineage>
        <taxon>Bacteria</taxon>
        <taxon>Pseudomonadati</taxon>
        <taxon>Pseudomonadota</taxon>
        <taxon>Alphaproteobacteria</taxon>
        <taxon>Hyphomicrobiales</taxon>
        <taxon>Phyllobacteriaceae</taxon>
        <taxon>Mesorhizobium</taxon>
    </lineage>
</organism>
<evidence type="ECO:0000256" key="3">
    <source>
        <dbReference type="ARBA" id="ARBA00022729"/>
    </source>
</evidence>
<feature type="chain" id="PRO_5047057606" evidence="4">
    <location>
        <begin position="20"/>
        <end position="316"/>
    </location>
</feature>